<evidence type="ECO:0000256" key="1">
    <source>
        <dbReference type="ARBA" id="ARBA00005564"/>
    </source>
</evidence>
<dbReference type="PANTHER" id="PTHR30344">
    <property type="entry name" value="6-PHOSPHOGLUCONOLACTONASE-RELATED"/>
    <property type="match status" value="1"/>
</dbReference>
<organism evidence="3 4">
    <name type="scientific">Corymbia citriodora subsp. variegata</name>
    <dbReference type="NCBI Taxonomy" id="360336"/>
    <lineage>
        <taxon>Eukaryota</taxon>
        <taxon>Viridiplantae</taxon>
        <taxon>Streptophyta</taxon>
        <taxon>Embryophyta</taxon>
        <taxon>Tracheophyta</taxon>
        <taxon>Spermatophyta</taxon>
        <taxon>Magnoliopsida</taxon>
        <taxon>eudicotyledons</taxon>
        <taxon>Gunneridae</taxon>
        <taxon>Pentapetalae</taxon>
        <taxon>rosids</taxon>
        <taxon>malvids</taxon>
        <taxon>Myrtales</taxon>
        <taxon>Myrtaceae</taxon>
        <taxon>Myrtoideae</taxon>
        <taxon>Eucalypteae</taxon>
        <taxon>Corymbia</taxon>
    </lineage>
</organism>
<dbReference type="AlphaFoldDB" id="A0A8T0CF45"/>
<comment type="similarity">
    <text evidence="1">Belongs to the cycloisomerase 2 family.</text>
</comment>
<keyword evidence="4" id="KW-1185">Reference proteome</keyword>
<comment type="caution">
    <text evidence="3">The sequence shown here is derived from an EMBL/GenBank/DDBJ whole genome shotgun (WGS) entry which is preliminary data.</text>
</comment>
<dbReference type="EMBL" id="MU096543">
    <property type="protein sequence ID" value="KAF7846003.1"/>
    <property type="molecule type" value="Genomic_DNA"/>
</dbReference>
<feature type="region of interest" description="Disordered" evidence="2">
    <location>
        <begin position="135"/>
        <end position="154"/>
    </location>
</feature>
<dbReference type="PANTHER" id="PTHR30344:SF4">
    <property type="entry name" value="CYCLASE, PUTATIVE (AFU_ORTHOLOGUE AFUA_6G11580)-RELATED"/>
    <property type="match status" value="1"/>
</dbReference>
<protein>
    <recommendedName>
        <fullName evidence="5">Muconate cycloisomerase 1</fullName>
    </recommendedName>
</protein>
<dbReference type="InterPro" id="IPR019405">
    <property type="entry name" value="Lactonase_7-beta_prop"/>
</dbReference>
<proteinExistence type="inferred from homology"/>
<sequence length="376" mass="40739">MAGTFIVGTFYSKVLFTLRFNAPSSLEIVQKSDACGGHSWLAFSEDHKYLYATVWADPPAVAAYKVNDNGSVSIINSKPIKSLSGYVAVSAGLLYSAGGPTGEVFALNDDGSIGNCVQELSFREKEQLNDGQRAAAHGNFGGLRHGSHSADPSPDGRSLYIADIGHNCIWTYSIEPRATETGRLPLKLGMKWIASRSNDGPRHTWPHPNGKYLYSLQEHSSMVDVLSIAEDGTTIELVEGIKIIPEDKDAKDYWADEVRLSRSRNGSPKYLYASTRGLQAETMGYVAAFRLDDDGRIQGDALDIFETATSGGIANAVEPAPQSDAHGDTEYMALTDSQEGWVFVLGFDGKKFHEAGRTKLLDDDGKSVACATAVWL</sequence>
<name>A0A8T0CF45_CORYI</name>
<dbReference type="InterPro" id="IPR050282">
    <property type="entry name" value="Cycloisomerase_2"/>
</dbReference>
<accession>A0A8T0CF45</accession>
<dbReference type="InterPro" id="IPR015943">
    <property type="entry name" value="WD40/YVTN_repeat-like_dom_sf"/>
</dbReference>
<reference evidence="3" key="1">
    <citation type="submission" date="2020-05" db="EMBL/GenBank/DDBJ databases">
        <title>WGS assembly of Corymbia citriodora subspecies variegata.</title>
        <authorList>
            <person name="Barry K."/>
            <person name="Hundley H."/>
            <person name="Shu S."/>
            <person name="Jenkins J."/>
            <person name="Grimwood J."/>
            <person name="Baten A."/>
        </authorList>
    </citation>
    <scope>NUCLEOTIDE SEQUENCE</scope>
    <source>
        <strain evidence="3">CV2-018</strain>
    </source>
</reference>
<dbReference type="GO" id="GO:0017057">
    <property type="term" value="F:6-phosphogluconolactonase activity"/>
    <property type="evidence" value="ECO:0007669"/>
    <property type="project" value="TreeGrafter"/>
</dbReference>
<dbReference type="SUPFAM" id="SSF75011">
    <property type="entry name" value="3-carboxy-cis,cis-mucoante lactonizing enzyme"/>
    <property type="match status" value="1"/>
</dbReference>
<dbReference type="Pfam" id="PF10282">
    <property type="entry name" value="Lactonase"/>
    <property type="match status" value="1"/>
</dbReference>
<dbReference type="Gene3D" id="2.130.10.10">
    <property type="entry name" value="YVTN repeat-like/Quinoprotein amine dehydrogenase"/>
    <property type="match status" value="1"/>
</dbReference>
<evidence type="ECO:0000313" key="3">
    <source>
        <dbReference type="EMBL" id="KAF7846003.1"/>
    </source>
</evidence>
<evidence type="ECO:0000313" key="4">
    <source>
        <dbReference type="Proteomes" id="UP000806378"/>
    </source>
</evidence>
<dbReference type="Proteomes" id="UP000806378">
    <property type="component" value="Unassembled WGS sequence"/>
</dbReference>
<dbReference type="OrthoDB" id="1715191at2759"/>
<evidence type="ECO:0000256" key="2">
    <source>
        <dbReference type="SAM" id="MobiDB-lite"/>
    </source>
</evidence>
<gene>
    <name evidence="3" type="ORF">BT93_L5626</name>
</gene>
<dbReference type="Gramene" id="rna-gnl|WGS:JABURB|Cocit.L5626.1">
    <property type="protein sequence ID" value="cds-KAF7846003.1"/>
    <property type="gene ID" value="gene-BT93_L5626"/>
</dbReference>
<evidence type="ECO:0008006" key="5">
    <source>
        <dbReference type="Google" id="ProtNLM"/>
    </source>
</evidence>